<sequence length="201" mass="23178">MKKVLPFFSFAFHPIFISVFAAIFFFLTSEKFLDYETVYLYFLQILIITVFIPLACFYLLVSLNKIDSIMVTKVSQRKIPLFLQSLLLIILITKSITVEELPELFYFYLGSIISSLLALLLAFFHKKASLHMLGISSLTIFCIFCSIRFQYKPVMLISVLLLLNGLVASSRLYMKAHTPKELLLGYTIGILPQLFLTIFWL</sequence>
<dbReference type="Proteomes" id="UP000184488">
    <property type="component" value="Unassembled WGS sequence"/>
</dbReference>
<dbReference type="OrthoDB" id="9786064at2"/>
<dbReference type="AlphaFoldDB" id="A0A1M6BG58"/>
<evidence type="ECO:0008006" key="4">
    <source>
        <dbReference type="Google" id="ProtNLM"/>
    </source>
</evidence>
<feature type="transmembrane region" description="Helical" evidence="1">
    <location>
        <begin position="181"/>
        <end position="200"/>
    </location>
</feature>
<keyword evidence="1" id="KW-0472">Membrane</keyword>
<accession>A0A1M6BG58</accession>
<feature type="transmembrane region" description="Helical" evidence="1">
    <location>
        <begin position="81"/>
        <end position="98"/>
    </location>
</feature>
<name>A0A1M6BG58_9FLAO</name>
<feature type="transmembrane region" description="Helical" evidence="1">
    <location>
        <begin position="155"/>
        <end position="174"/>
    </location>
</feature>
<feature type="transmembrane region" description="Helical" evidence="1">
    <location>
        <begin position="39"/>
        <end position="61"/>
    </location>
</feature>
<reference evidence="3" key="1">
    <citation type="submission" date="2016-11" db="EMBL/GenBank/DDBJ databases">
        <authorList>
            <person name="Varghese N."/>
            <person name="Submissions S."/>
        </authorList>
    </citation>
    <scope>NUCLEOTIDE SEQUENCE [LARGE SCALE GENOMIC DNA]</scope>
    <source>
        <strain evidence="3">DSM 18829</strain>
    </source>
</reference>
<protein>
    <recommendedName>
        <fullName evidence="4">PAP2 superfamily protein</fullName>
    </recommendedName>
</protein>
<dbReference type="STRING" id="415425.SAMN05444363_0738"/>
<dbReference type="EMBL" id="FQZI01000001">
    <property type="protein sequence ID" value="SHI47666.1"/>
    <property type="molecule type" value="Genomic_DNA"/>
</dbReference>
<evidence type="ECO:0000256" key="1">
    <source>
        <dbReference type="SAM" id="Phobius"/>
    </source>
</evidence>
<evidence type="ECO:0000313" key="3">
    <source>
        <dbReference type="Proteomes" id="UP000184488"/>
    </source>
</evidence>
<proteinExistence type="predicted"/>
<feature type="transmembrane region" description="Helical" evidence="1">
    <location>
        <begin position="104"/>
        <end position="123"/>
    </location>
</feature>
<keyword evidence="1" id="KW-1133">Transmembrane helix</keyword>
<feature type="transmembrane region" description="Helical" evidence="1">
    <location>
        <begin position="7"/>
        <end position="27"/>
    </location>
</feature>
<gene>
    <name evidence="2" type="ORF">SAMN05444363_0738</name>
</gene>
<feature type="transmembrane region" description="Helical" evidence="1">
    <location>
        <begin position="130"/>
        <end position="149"/>
    </location>
</feature>
<keyword evidence="3" id="KW-1185">Reference proteome</keyword>
<keyword evidence="1" id="KW-0812">Transmembrane</keyword>
<organism evidence="2 3">
    <name type="scientific">Flavobacterium terrae</name>
    <dbReference type="NCBI Taxonomy" id="415425"/>
    <lineage>
        <taxon>Bacteria</taxon>
        <taxon>Pseudomonadati</taxon>
        <taxon>Bacteroidota</taxon>
        <taxon>Flavobacteriia</taxon>
        <taxon>Flavobacteriales</taxon>
        <taxon>Flavobacteriaceae</taxon>
        <taxon>Flavobacterium</taxon>
    </lineage>
</organism>
<evidence type="ECO:0000313" key="2">
    <source>
        <dbReference type="EMBL" id="SHI47666.1"/>
    </source>
</evidence>